<evidence type="ECO:0000256" key="3">
    <source>
        <dbReference type="ARBA" id="ARBA00023239"/>
    </source>
</evidence>
<dbReference type="EMBL" id="VOSL01000135">
    <property type="protein sequence ID" value="TXD32264.1"/>
    <property type="molecule type" value="Genomic_DNA"/>
</dbReference>
<organism evidence="5 6">
    <name type="scientific">Lujinxingia vulgaris</name>
    <dbReference type="NCBI Taxonomy" id="2600176"/>
    <lineage>
        <taxon>Bacteria</taxon>
        <taxon>Deltaproteobacteria</taxon>
        <taxon>Bradymonadales</taxon>
        <taxon>Lujinxingiaceae</taxon>
        <taxon>Lujinxingia</taxon>
    </lineage>
</organism>
<keyword evidence="2" id="KW-0479">Metal-binding</keyword>
<dbReference type="AlphaFoldDB" id="A0A5C6X7A4"/>
<evidence type="ECO:0000256" key="2">
    <source>
        <dbReference type="ARBA" id="ARBA00022723"/>
    </source>
</evidence>
<accession>A0A5C6X7A4</accession>
<dbReference type="CDD" id="cd07938">
    <property type="entry name" value="DRE_TIM_HMGL"/>
    <property type="match status" value="1"/>
</dbReference>
<evidence type="ECO:0000313" key="5">
    <source>
        <dbReference type="EMBL" id="TXD32264.1"/>
    </source>
</evidence>
<dbReference type="OrthoDB" id="9784013at2"/>
<dbReference type="PANTHER" id="PTHR42738">
    <property type="entry name" value="HYDROXYMETHYLGLUTARYL-COA LYASE"/>
    <property type="match status" value="1"/>
</dbReference>
<dbReference type="Gene3D" id="3.20.20.70">
    <property type="entry name" value="Aldolase class I"/>
    <property type="match status" value="1"/>
</dbReference>
<reference evidence="5 6" key="1">
    <citation type="submission" date="2019-08" db="EMBL/GenBank/DDBJ databases">
        <title>Bradymonadales sp. TMQ2.</title>
        <authorList>
            <person name="Liang Q."/>
        </authorList>
    </citation>
    <scope>NUCLEOTIDE SEQUENCE [LARGE SCALE GENOMIC DNA]</scope>
    <source>
        <strain evidence="5 6">TMQ2</strain>
    </source>
</reference>
<dbReference type="NCBIfam" id="NF004283">
    <property type="entry name" value="PRK05692.1"/>
    <property type="match status" value="1"/>
</dbReference>
<name>A0A5C6X7A4_9DELT</name>
<comment type="similarity">
    <text evidence="1">Belongs to the HMG-CoA lyase family.</text>
</comment>
<dbReference type="Proteomes" id="UP000321046">
    <property type="component" value="Unassembled WGS sequence"/>
</dbReference>
<dbReference type="PROSITE" id="PS50991">
    <property type="entry name" value="PYR_CT"/>
    <property type="match status" value="1"/>
</dbReference>
<comment type="caution">
    <text evidence="5">The sequence shown here is derived from an EMBL/GenBank/DDBJ whole genome shotgun (WGS) entry which is preliminary data.</text>
</comment>
<evidence type="ECO:0000313" key="6">
    <source>
        <dbReference type="Proteomes" id="UP000321046"/>
    </source>
</evidence>
<evidence type="ECO:0000259" key="4">
    <source>
        <dbReference type="PROSITE" id="PS50991"/>
    </source>
</evidence>
<dbReference type="InterPro" id="IPR013785">
    <property type="entry name" value="Aldolase_TIM"/>
</dbReference>
<dbReference type="PANTHER" id="PTHR42738:SF7">
    <property type="entry name" value="HYDROXYMETHYLGLUTARYL-COA LYASE"/>
    <property type="match status" value="1"/>
</dbReference>
<dbReference type="InterPro" id="IPR043594">
    <property type="entry name" value="HMGL"/>
</dbReference>
<dbReference type="FunFam" id="3.20.20.70:FF:000071">
    <property type="entry name" value="Hydroxymethylglutaryl-CoA lyase"/>
    <property type="match status" value="1"/>
</dbReference>
<protein>
    <submittedName>
        <fullName evidence="5">Hydroxymethylglutaryl-CoA lyase</fullName>
    </submittedName>
</protein>
<evidence type="ECO:0000256" key="1">
    <source>
        <dbReference type="ARBA" id="ARBA00009405"/>
    </source>
</evidence>
<dbReference type="InterPro" id="IPR000891">
    <property type="entry name" value="PYR_CT"/>
</dbReference>
<dbReference type="Pfam" id="PF00682">
    <property type="entry name" value="HMGL-like"/>
    <property type="match status" value="1"/>
</dbReference>
<dbReference type="GO" id="GO:0006552">
    <property type="term" value="P:L-leucine catabolic process"/>
    <property type="evidence" value="ECO:0007669"/>
    <property type="project" value="TreeGrafter"/>
</dbReference>
<keyword evidence="3 5" id="KW-0456">Lyase</keyword>
<proteinExistence type="inferred from homology"/>
<sequence>MDAEIRFFEVGPRDGLQNESRVLSCEDRVAMIEGLVSAGVRDVEIGSFVHPRWVPQMAQTDEVARQIRRQEGVRYWALVPNLKGLERAAAADVQHVAVFMSATEAHNQSNLNRSLDESLAALKRTTEAAVAQGMVVRAYISTVFGCPFEGDVDFERVLEIGEELLANGAEHLSLGDTIGAGTPLQVAEGCAQAVARFGVDRVALHLHDTQGLAVASALLAYQAGVRLFDGAVGGMGGCPYAPGAAGNLASEDLVNLMISMGARVEASLDGLCEVTDWLSQQVGLTTRSRYYPYWRSQQEQDT</sequence>
<feature type="domain" description="Pyruvate carboxyltransferase" evidence="4">
    <location>
        <begin position="5"/>
        <end position="268"/>
    </location>
</feature>
<dbReference type="GO" id="GO:0046872">
    <property type="term" value="F:metal ion binding"/>
    <property type="evidence" value="ECO:0007669"/>
    <property type="project" value="UniProtKB-KW"/>
</dbReference>
<dbReference type="GO" id="GO:0004419">
    <property type="term" value="F:hydroxymethylglutaryl-CoA lyase activity"/>
    <property type="evidence" value="ECO:0007669"/>
    <property type="project" value="TreeGrafter"/>
</dbReference>
<dbReference type="SUPFAM" id="SSF51569">
    <property type="entry name" value="Aldolase"/>
    <property type="match status" value="1"/>
</dbReference>
<dbReference type="RefSeq" id="WP_146976608.1">
    <property type="nucleotide sequence ID" value="NZ_VOSL01000135.1"/>
</dbReference>
<gene>
    <name evidence="5" type="ORF">FRC96_18235</name>
</gene>
<dbReference type="GO" id="GO:0046951">
    <property type="term" value="P:ketone body biosynthetic process"/>
    <property type="evidence" value="ECO:0007669"/>
    <property type="project" value="TreeGrafter"/>
</dbReference>